<protein>
    <submittedName>
        <fullName evidence="1">Uncharacterized protein</fullName>
    </submittedName>
</protein>
<gene>
    <name evidence="1" type="ORF">ILEXP_LOCUS34874</name>
</gene>
<evidence type="ECO:0000313" key="2">
    <source>
        <dbReference type="Proteomes" id="UP001642360"/>
    </source>
</evidence>
<organism evidence="1 2">
    <name type="scientific">Ilex paraguariensis</name>
    <name type="common">yerba mate</name>
    <dbReference type="NCBI Taxonomy" id="185542"/>
    <lineage>
        <taxon>Eukaryota</taxon>
        <taxon>Viridiplantae</taxon>
        <taxon>Streptophyta</taxon>
        <taxon>Embryophyta</taxon>
        <taxon>Tracheophyta</taxon>
        <taxon>Spermatophyta</taxon>
        <taxon>Magnoliopsida</taxon>
        <taxon>eudicotyledons</taxon>
        <taxon>Gunneridae</taxon>
        <taxon>Pentapetalae</taxon>
        <taxon>asterids</taxon>
        <taxon>campanulids</taxon>
        <taxon>Aquifoliales</taxon>
        <taxon>Aquifoliaceae</taxon>
        <taxon>Ilex</taxon>
    </lineage>
</organism>
<accession>A0ABC8T994</accession>
<comment type="caution">
    <text evidence="1">The sequence shown here is derived from an EMBL/GenBank/DDBJ whole genome shotgun (WGS) entry which is preliminary data.</text>
</comment>
<reference evidence="1 2" key="1">
    <citation type="submission" date="2024-02" db="EMBL/GenBank/DDBJ databases">
        <authorList>
            <person name="Vignale AGUSTIN F."/>
            <person name="Sosa J E."/>
            <person name="Modenutti C."/>
        </authorList>
    </citation>
    <scope>NUCLEOTIDE SEQUENCE [LARGE SCALE GENOMIC DNA]</scope>
</reference>
<name>A0ABC8T994_9AQUA</name>
<proteinExistence type="predicted"/>
<evidence type="ECO:0000313" key="1">
    <source>
        <dbReference type="EMBL" id="CAK9165701.1"/>
    </source>
</evidence>
<dbReference type="AlphaFoldDB" id="A0ABC8T994"/>
<dbReference type="EMBL" id="CAUOFW020004447">
    <property type="protein sequence ID" value="CAK9165701.1"/>
    <property type="molecule type" value="Genomic_DNA"/>
</dbReference>
<sequence>MANVLDKDHYKGSIMNLNIFFQKEQDAYLQLQGGEEYAAPNQRKMRSLSIPYRSCLSWLFHQNI</sequence>
<dbReference type="Proteomes" id="UP001642360">
    <property type="component" value="Unassembled WGS sequence"/>
</dbReference>
<keyword evidence="2" id="KW-1185">Reference proteome</keyword>